<name>A0AAX3EC34_9EURY</name>
<dbReference type="Proteomes" id="UP001156196">
    <property type="component" value="Chromosome"/>
</dbReference>
<dbReference type="RefSeq" id="WP_187147919.1">
    <property type="nucleotide sequence ID" value="NZ_CP109831.1"/>
</dbReference>
<sequence>MDVLETIMTRRSVREYIAAGFDRRLPGRPSPGAATARTGFTATAGRGGRP</sequence>
<dbReference type="GeneID" id="58787965"/>
<evidence type="ECO:0000313" key="2">
    <source>
        <dbReference type="EMBL" id="UYU19345.1"/>
    </source>
</evidence>
<dbReference type="EMBL" id="CP109831">
    <property type="protein sequence ID" value="UYU19345.1"/>
    <property type="molecule type" value="Genomic_DNA"/>
</dbReference>
<feature type="compositionally biased region" description="Low complexity" evidence="1">
    <location>
        <begin position="32"/>
        <end position="44"/>
    </location>
</feature>
<dbReference type="AlphaFoldDB" id="A0AAX3EC34"/>
<evidence type="ECO:0000313" key="3">
    <source>
        <dbReference type="Proteomes" id="UP001156196"/>
    </source>
</evidence>
<dbReference type="KEGG" id="msum:OH143_04450"/>
<accession>A0AAX3EC34</accession>
<protein>
    <submittedName>
        <fullName evidence="2">Uncharacterized protein</fullName>
    </submittedName>
</protein>
<gene>
    <name evidence="2" type="ORF">OH143_04450</name>
</gene>
<organism evidence="2 3">
    <name type="scientific">Methanoculleus submarinus</name>
    <dbReference type="NCBI Taxonomy" id="204050"/>
    <lineage>
        <taxon>Archaea</taxon>
        <taxon>Methanobacteriati</taxon>
        <taxon>Methanobacteriota</taxon>
        <taxon>Stenosarchaea group</taxon>
        <taxon>Methanomicrobia</taxon>
        <taxon>Methanomicrobiales</taxon>
        <taxon>Methanomicrobiaceae</taxon>
        <taxon>Methanoculleus</taxon>
    </lineage>
</organism>
<keyword evidence="3" id="KW-1185">Reference proteome</keyword>
<proteinExistence type="predicted"/>
<reference evidence="2" key="1">
    <citation type="submission" date="2022-10" db="EMBL/GenBank/DDBJ databases">
        <title>Complete genome of Methanoculleus submarinus DSM 15122.</title>
        <authorList>
            <person name="Chen S.-C."/>
            <person name="Lai S.-J."/>
            <person name="You Y.-T."/>
        </authorList>
    </citation>
    <scope>NUCLEOTIDE SEQUENCE</scope>
    <source>
        <strain evidence="2">DSM 15122</strain>
    </source>
</reference>
<evidence type="ECO:0000256" key="1">
    <source>
        <dbReference type="SAM" id="MobiDB-lite"/>
    </source>
</evidence>
<feature type="region of interest" description="Disordered" evidence="1">
    <location>
        <begin position="27"/>
        <end position="50"/>
    </location>
</feature>